<dbReference type="InterPro" id="IPR052144">
    <property type="entry name" value="piRNA_biogenesis_EXD1"/>
</dbReference>
<dbReference type="GO" id="GO:1990923">
    <property type="term" value="C:PET complex"/>
    <property type="evidence" value="ECO:0007669"/>
    <property type="project" value="TreeGrafter"/>
</dbReference>
<reference evidence="1 2" key="1">
    <citation type="submission" date="2015-12" db="EMBL/GenBank/DDBJ databases">
        <title>The genome of Folsomia candida.</title>
        <authorList>
            <person name="Faddeeva A."/>
            <person name="Derks M.F."/>
            <person name="Anvar Y."/>
            <person name="Smit S."/>
            <person name="Van Straalen N."/>
            <person name="Roelofs D."/>
        </authorList>
    </citation>
    <scope>NUCLEOTIDE SEQUENCE [LARGE SCALE GENOMIC DNA]</scope>
    <source>
        <strain evidence="1 2">VU population</strain>
        <tissue evidence="1">Whole body</tissue>
    </source>
</reference>
<accession>A0A226EPP6</accession>
<dbReference type="GO" id="GO:0034587">
    <property type="term" value="P:piRNA processing"/>
    <property type="evidence" value="ECO:0007669"/>
    <property type="project" value="TreeGrafter"/>
</dbReference>
<dbReference type="STRING" id="158441.A0A226EPP6"/>
<dbReference type="AlphaFoldDB" id="A0A226EPP6"/>
<protein>
    <recommendedName>
        <fullName evidence="3">PiRNA biogenesis protein EXD1</fullName>
    </recommendedName>
</protein>
<evidence type="ECO:0000313" key="1">
    <source>
        <dbReference type="EMBL" id="OXA59593.1"/>
    </source>
</evidence>
<keyword evidence="2" id="KW-1185">Reference proteome</keyword>
<comment type="caution">
    <text evidence="1">The sequence shown here is derived from an EMBL/GenBank/DDBJ whole genome shotgun (WGS) entry which is preliminary data.</text>
</comment>
<dbReference type="OrthoDB" id="26838at2759"/>
<dbReference type="OMA" id="CHEEPIT"/>
<dbReference type="Proteomes" id="UP000198287">
    <property type="component" value="Unassembled WGS sequence"/>
</dbReference>
<proteinExistence type="predicted"/>
<name>A0A226EPP6_FOLCA</name>
<organism evidence="1 2">
    <name type="scientific">Folsomia candida</name>
    <name type="common">Springtail</name>
    <dbReference type="NCBI Taxonomy" id="158441"/>
    <lineage>
        <taxon>Eukaryota</taxon>
        <taxon>Metazoa</taxon>
        <taxon>Ecdysozoa</taxon>
        <taxon>Arthropoda</taxon>
        <taxon>Hexapoda</taxon>
        <taxon>Collembola</taxon>
        <taxon>Entomobryomorpha</taxon>
        <taxon>Isotomoidea</taxon>
        <taxon>Isotomidae</taxon>
        <taxon>Proisotominae</taxon>
        <taxon>Folsomia</taxon>
    </lineage>
</organism>
<dbReference type="GO" id="GO:0003676">
    <property type="term" value="F:nucleic acid binding"/>
    <property type="evidence" value="ECO:0007669"/>
    <property type="project" value="InterPro"/>
</dbReference>
<dbReference type="EMBL" id="LNIX01000002">
    <property type="protein sequence ID" value="OXA59593.1"/>
    <property type="molecule type" value="Genomic_DNA"/>
</dbReference>
<dbReference type="Gene3D" id="3.30.420.10">
    <property type="entry name" value="Ribonuclease H-like superfamily/Ribonuclease H"/>
    <property type="match status" value="1"/>
</dbReference>
<dbReference type="InterPro" id="IPR012337">
    <property type="entry name" value="RNaseH-like_sf"/>
</dbReference>
<sequence length="380" mass="43376">MIETDKNMSNYLSAYDITNGTIVSVQVKDRTLRGEFIGVQLAIENSKNPAEDKIVLDKPLELPNGKCHEEPITIALNEIRQIEVIECGIFKKRTGQVDDGPPSLPPGHPGEKIKKEKTKKCKLNSEMKNLEPIEIQLRTYVIRDPQQFKVLTTLLKEVDVCGISFEGQNVGRNGIVSWMIMTAGKTLIPFDIDALYEQLPDLWKSLERSVFTNEKLIKIIHDGRPAADYLWHVHRIKMVNVFDTQVADALIVKEHLGYAPPQLSPLSDCLEMYNRRIPMEELDFLRKYEGMDFSSNSPFLRKPLPPPEFLKLCAIKVKHLVPLRENMMTKLMKRLRNCVEAHLSTFKNSGLQEYAVLSKKPREVSSELLDLLEDNLGQQV</sequence>
<gene>
    <name evidence="1" type="ORF">Fcan01_05885</name>
</gene>
<dbReference type="PANTHER" id="PTHR46628">
    <property type="entry name" value="PIRNA BIOGENESIS PROTEIN EXD1"/>
    <property type="match status" value="1"/>
</dbReference>
<dbReference type="SUPFAM" id="SSF53098">
    <property type="entry name" value="Ribonuclease H-like"/>
    <property type="match status" value="1"/>
</dbReference>
<evidence type="ECO:0008006" key="3">
    <source>
        <dbReference type="Google" id="ProtNLM"/>
    </source>
</evidence>
<dbReference type="PANTHER" id="PTHR46628:SF1">
    <property type="entry name" value="PIRNA BIOGENESIS PROTEIN EXD1"/>
    <property type="match status" value="1"/>
</dbReference>
<dbReference type="InterPro" id="IPR036397">
    <property type="entry name" value="RNaseH_sf"/>
</dbReference>
<evidence type="ECO:0000313" key="2">
    <source>
        <dbReference type="Proteomes" id="UP000198287"/>
    </source>
</evidence>